<reference evidence="2" key="1">
    <citation type="journal article" date="2020" name="mSystems">
        <title>Genome- and Community-Level Interaction Insights into Carbon Utilization and Element Cycling Functions of Hydrothermarchaeota in Hydrothermal Sediment.</title>
        <authorList>
            <person name="Zhou Z."/>
            <person name="Liu Y."/>
            <person name="Xu W."/>
            <person name="Pan J."/>
            <person name="Luo Z.H."/>
            <person name="Li M."/>
        </authorList>
    </citation>
    <scope>NUCLEOTIDE SEQUENCE [LARGE SCALE GENOMIC DNA]</scope>
    <source>
        <strain evidence="2">SpSt-418</strain>
    </source>
</reference>
<name>A0A7C3KI90_9CYAN</name>
<dbReference type="InterPro" id="IPR036388">
    <property type="entry name" value="WH-like_DNA-bd_sf"/>
</dbReference>
<dbReference type="EMBL" id="DSRU01000363">
    <property type="protein sequence ID" value="HFN01051.1"/>
    <property type="molecule type" value="Genomic_DNA"/>
</dbReference>
<comment type="caution">
    <text evidence="2">The sequence shown here is derived from an EMBL/GenBank/DDBJ whole genome shotgun (WGS) entry which is preliminary data.</text>
</comment>
<dbReference type="InterPro" id="IPR012318">
    <property type="entry name" value="HTH_CRP"/>
</dbReference>
<gene>
    <name evidence="2" type="ORF">ENR64_25505</name>
</gene>
<proteinExistence type="predicted"/>
<feature type="domain" description="HTH crp-type" evidence="1">
    <location>
        <begin position="1"/>
        <end position="65"/>
    </location>
</feature>
<dbReference type="PROSITE" id="PS51063">
    <property type="entry name" value="HTH_CRP_2"/>
    <property type="match status" value="1"/>
</dbReference>
<dbReference type="GO" id="GO:0006355">
    <property type="term" value="P:regulation of DNA-templated transcription"/>
    <property type="evidence" value="ECO:0007669"/>
    <property type="project" value="InterPro"/>
</dbReference>
<dbReference type="AlphaFoldDB" id="A0A7C3KI90"/>
<dbReference type="SMART" id="SM00419">
    <property type="entry name" value="HTH_CRP"/>
    <property type="match status" value="1"/>
</dbReference>
<dbReference type="PRINTS" id="PR00034">
    <property type="entry name" value="HTHCRP"/>
</dbReference>
<dbReference type="Gene3D" id="1.10.10.10">
    <property type="entry name" value="Winged helix-like DNA-binding domain superfamily/Winged helix DNA-binding domain"/>
    <property type="match status" value="1"/>
</dbReference>
<sequence>MLDWLAYKFGRESDQGHLIKLRLTHQDFADTLGTTRVTVTRLLGQFEREGRIAWVGQQLLLIQNP</sequence>
<dbReference type="InterPro" id="IPR036390">
    <property type="entry name" value="WH_DNA-bd_sf"/>
</dbReference>
<evidence type="ECO:0000259" key="1">
    <source>
        <dbReference type="PROSITE" id="PS51063"/>
    </source>
</evidence>
<accession>A0A7C3KI90</accession>
<evidence type="ECO:0000313" key="2">
    <source>
        <dbReference type="EMBL" id="HFN01051.1"/>
    </source>
</evidence>
<dbReference type="Pfam" id="PF13545">
    <property type="entry name" value="HTH_Crp_2"/>
    <property type="match status" value="1"/>
</dbReference>
<protein>
    <submittedName>
        <fullName evidence="2">Helix-turn-helix domain-containing protein</fullName>
    </submittedName>
</protein>
<organism evidence="2">
    <name type="scientific">Oscillatoriales cyanobacterium SpSt-418</name>
    <dbReference type="NCBI Taxonomy" id="2282169"/>
    <lineage>
        <taxon>Bacteria</taxon>
        <taxon>Bacillati</taxon>
        <taxon>Cyanobacteriota</taxon>
        <taxon>Cyanophyceae</taxon>
        <taxon>Oscillatoriophycideae</taxon>
        <taxon>Oscillatoriales</taxon>
    </lineage>
</organism>
<dbReference type="SUPFAM" id="SSF46785">
    <property type="entry name" value="Winged helix' DNA-binding domain"/>
    <property type="match status" value="1"/>
</dbReference>
<dbReference type="GO" id="GO:0003677">
    <property type="term" value="F:DNA binding"/>
    <property type="evidence" value="ECO:0007669"/>
    <property type="project" value="InterPro"/>
</dbReference>